<keyword evidence="9" id="KW-1185">Reference proteome</keyword>
<dbReference type="Gene3D" id="4.10.1040.10">
    <property type="entry name" value="DM DNA-binding domain"/>
    <property type="match status" value="1"/>
</dbReference>
<name>A0A8J2M5C7_9BILA</name>
<feature type="DNA-binding region" description="DM" evidence="5">
    <location>
        <begin position="132"/>
        <end position="179"/>
    </location>
</feature>
<dbReference type="Proteomes" id="UP000746747">
    <property type="component" value="Unassembled WGS sequence"/>
</dbReference>
<keyword evidence="6" id="KW-1133">Transmembrane helix</keyword>
<comment type="subcellular location">
    <subcellularLocation>
        <location evidence="5">Nucleus</location>
    </subcellularLocation>
</comment>
<organism evidence="8 9">
    <name type="scientific">Cercopithifilaria johnstoni</name>
    <dbReference type="NCBI Taxonomy" id="2874296"/>
    <lineage>
        <taxon>Eukaryota</taxon>
        <taxon>Metazoa</taxon>
        <taxon>Ecdysozoa</taxon>
        <taxon>Nematoda</taxon>
        <taxon>Chromadorea</taxon>
        <taxon>Rhabditida</taxon>
        <taxon>Spirurina</taxon>
        <taxon>Spiruromorpha</taxon>
        <taxon>Filarioidea</taxon>
        <taxon>Onchocercidae</taxon>
        <taxon>Cercopithifilaria</taxon>
    </lineage>
</organism>
<dbReference type="InterPro" id="IPR001275">
    <property type="entry name" value="DM_DNA-bd"/>
</dbReference>
<accession>A0A8J2M5C7</accession>
<feature type="transmembrane region" description="Helical" evidence="6">
    <location>
        <begin position="46"/>
        <end position="64"/>
    </location>
</feature>
<keyword evidence="1 5" id="KW-0479">Metal-binding</keyword>
<evidence type="ECO:0000256" key="5">
    <source>
        <dbReference type="PROSITE-ProRule" id="PRU00070"/>
    </source>
</evidence>
<dbReference type="GO" id="GO:0005634">
    <property type="term" value="C:nucleus"/>
    <property type="evidence" value="ECO:0007669"/>
    <property type="project" value="UniProtKB-SubCell"/>
</dbReference>
<keyword evidence="2 5" id="KW-0862">Zinc</keyword>
<dbReference type="Pfam" id="PF00751">
    <property type="entry name" value="DM"/>
    <property type="match status" value="1"/>
</dbReference>
<evidence type="ECO:0000256" key="2">
    <source>
        <dbReference type="ARBA" id="ARBA00022833"/>
    </source>
</evidence>
<gene>
    <name evidence="8" type="ORF">CJOHNSTONI_LOCUS5589</name>
</gene>
<dbReference type="GO" id="GO:0043565">
    <property type="term" value="F:sequence-specific DNA binding"/>
    <property type="evidence" value="ECO:0007669"/>
    <property type="project" value="InterPro"/>
</dbReference>
<protein>
    <recommendedName>
        <fullName evidence="7">DM domain-containing protein</fullName>
    </recommendedName>
</protein>
<feature type="domain" description="DM" evidence="7">
    <location>
        <begin position="132"/>
        <end position="179"/>
    </location>
</feature>
<evidence type="ECO:0000259" key="7">
    <source>
        <dbReference type="PROSITE" id="PS50809"/>
    </source>
</evidence>
<dbReference type="GO" id="GO:0006355">
    <property type="term" value="P:regulation of DNA-templated transcription"/>
    <property type="evidence" value="ECO:0007669"/>
    <property type="project" value="InterPro"/>
</dbReference>
<evidence type="ECO:0000256" key="3">
    <source>
        <dbReference type="ARBA" id="ARBA00023125"/>
    </source>
</evidence>
<keyword evidence="4 5" id="KW-0539">Nucleus</keyword>
<proteinExistence type="predicted"/>
<dbReference type="OrthoDB" id="5849055at2759"/>
<keyword evidence="6" id="KW-0812">Transmembrane</keyword>
<evidence type="ECO:0000256" key="6">
    <source>
        <dbReference type="SAM" id="Phobius"/>
    </source>
</evidence>
<sequence>MQFRKLFIKKSYALPDTVVCPHRVICFSPGCYSSSFTYCRSLGRSVRRYFIALIGGAALLPPVLKQERKASLRFVEPQFVYLPQKTVFGFFLLVTLISVIACDNDETINAIAALSAAAAAVDKIGFKRVYYCQRCLNHNRLEPRKNHKCECVYANCACNKCILVEKRRVLNTQLHELEDVADIESEVGADDHCGLATRSKGG</sequence>
<dbReference type="SUPFAM" id="SSF82927">
    <property type="entry name" value="Cysteine-rich DNA binding domain, (DM domain)"/>
    <property type="match status" value="1"/>
</dbReference>
<evidence type="ECO:0000256" key="1">
    <source>
        <dbReference type="ARBA" id="ARBA00022723"/>
    </source>
</evidence>
<dbReference type="GO" id="GO:0046872">
    <property type="term" value="F:metal ion binding"/>
    <property type="evidence" value="ECO:0007669"/>
    <property type="project" value="UniProtKB-KW"/>
</dbReference>
<feature type="transmembrane region" description="Helical" evidence="6">
    <location>
        <begin position="84"/>
        <end position="102"/>
    </location>
</feature>
<comment type="caution">
    <text evidence="8">The sequence shown here is derived from an EMBL/GenBank/DDBJ whole genome shotgun (WGS) entry which is preliminary data.</text>
</comment>
<evidence type="ECO:0000313" key="8">
    <source>
        <dbReference type="EMBL" id="CAG9535581.1"/>
    </source>
</evidence>
<dbReference type="PROSITE" id="PS40000">
    <property type="entry name" value="DM_1"/>
    <property type="match status" value="1"/>
</dbReference>
<dbReference type="InterPro" id="IPR036407">
    <property type="entry name" value="DM_DNA-bd_sf"/>
</dbReference>
<reference evidence="8" key="1">
    <citation type="submission" date="2021-09" db="EMBL/GenBank/DDBJ databases">
        <authorList>
            <consortium name="Pathogen Informatics"/>
        </authorList>
    </citation>
    <scope>NUCLEOTIDE SEQUENCE</scope>
</reference>
<dbReference type="PROSITE" id="PS50809">
    <property type="entry name" value="DM_2"/>
    <property type="match status" value="1"/>
</dbReference>
<dbReference type="SMART" id="SM00301">
    <property type="entry name" value="DM"/>
    <property type="match status" value="1"/>
</dbReference>
<evidence type="ECO:0000256" key="4">
    <source>
        <dbReference type="ARBA" id="ARBA00023242"/>
    </source>
</evidence>
<keyword evidence="3 5" id="KW-0238">DNA-binding</keyword>
<keyword evidence="6" id="KW-0472">Membrane</keyword>
<evidence type="ECO:0000313" key="9">
    <source>
        <dbReference type="Proteomes" id="UP000746747"/>
    </source>
</evidence>
<dbReference type="EMBL" id="CAKAEH010001387">
    <property type="protein sequence ID" value="CAG9535581.1"/>
    <property type="molecule type" value="Genomic_DNA"/>
</dbReference>
<dbReference type="AlphaFoldDB" id="A0A8J2M5C7"/>